<keyword evidence="4" id="KW-1185">Reference proteome</keyword>
<evidence type="ECO:0000313" key="4">
    <source>
        <dbReference type="Proteomes" id="UP000184444"/>
    </source>
</evidence>
<dbReference type="Pfam" id="PF10112">
    <property type="entry name" value="Halogen_Hydrol"/>
    <property type="match status" value="1"/>
</dbReference>
<evidence type="ECO:0000256" key="2">
    <source>
        <dbReference type="SAM" id="Phobius"/>
    </source>
</evidence>
<keyword evidence="2" id="KW-0472">Membrane</keyword>
<evidence type="ECO:0000313" key="3">
    <source>
        <dbReference type="EMBL" id="SHM32760.1"/>
    </source>
</evidence>
<accession>A0A1M7HWB6</accession>
<dbReference type="AlphaFoldDB" id="A0A1M7HWB6"/>
<dbReference type="Proteomes" id="UP000184444">
    <property type="component" value="Unassembled WGS sequence"/>
</dbReference>
<feature type="transmembrane region" description="Helical" evidence="2">
    <location>
        <begin position="102"/>
        <end position="120"/>
    </location>
</feature>
<dbReference type="OrthoDB" id="7375296at2"/>
<feature type="region of interest" description="Disordered" evidence="1">
    <location>
        <begin position="1"/>
        <end position="34"/>
    </location>
</feature>
<dbReference type="STRING" id="53463.SAMN05444389_10751"/>
<feature type="compositionally biased region" description="Gly residues" evidence="1">
    <location>
        <begin position="15"/>
        <end position="25"/>
    </location>
</feature>
<feature type="transmembrane region" description="Helical" evidence="2">
    <location>
        <begin position="63"/>
        <end position="81"/>
    </location>
</feature>
<feature type="transmembrane region" description="Helical" evidence="2">
    <location>
        <begin position="126"/>
        <end position="144"/>
    </location>
</feature>
<dbReference type="RefSeq" id="WP_073067016.1">
    <property type="nucleotide sequence ID" value="NZ_FRCK01000007.1"/>
</dbReference>
<gene>
    <name evidence="3" type="ORF">SAMN05444389_10751</name>
</gene>
<keyword evidence="2" id="KW-0812">Transmembrane</keyword>
<dbReference type="EMBL" id="FRCK01000007">
    <property type="protein sequence ID" value="SHM32760.1"/>
    <property type="molecule type" value="Genomic_DNA"/>
</dbReference>
<name>A0A1M7HWB6_9RHOB</name>
<protein>
    <submittedName>
        <fullName evidence="3">5-bromo-4-chloroindolyl phosphate hydrolysis protein</fullName>
    </submittedName>
</protein>
<evidence type="ECO:0000256" key="1">
    <source>
        <dbReference type="SAM" id="MobiDB-lite"/>
    </source>
</evidence>
<proteinExistence type="predicted"/>
<feature type="region of interest" description="Disordered" evidence="1">
    <location>
        <begin position="296"/>
        <end position="323"/>
    </location>
</feature>
<sequence length="323" mass="34598">MAIRFGGKYSPGGRPAAGGEAGAGMGRPAPGQARHPLESRTKWVTLMGAPLLLGAFFQGDPLGIATSLLGFGILAGGMWMTREGLQAEAAYDARRVARRPAIPRKLFGGILTGLGIAVGASEPGAFAGAAVLGFTGAVLHWLAFGPDPMRDKGMEGVDSFQQDRAARMIEEAETHLRGMTDAIQRIRDRKLQARVASFATSARALFERVEQNPGALASARRYLGVYLIGARDATVKFVDLYAQSPDAAAQRDYEALLADLETSFQALSQRLHDGVRTDMDIEIEVLRERLAREGVRPPASAALEDRSGEPTAAELLQAKERTR</sequence>
<dbReference type="InterPro" id="IPR018770">
    <property type="entry name" value="ChloroindolylP_hydrolase"/>
</dbReference>
<reference evidence="4" key="1">
    <citation type="submission" date="2016-11" db="EMBL/GenBank/DDBJ databases">
        <authorList>
            <person name="Varghese N."/>
            <person name="Submissions S."/>
        </authorList>
    </citation>
    <scope>NUCLEOTIDE SEQUENCE [LARGE SCALE GENOMIC DNA]</scope>
    <source>
        <strain evidence="4">DSM 6637</strain>
    </source>
</reference>
<keyword evidence="2" id="KW-1133">Transmembrane helix</keyword>
<organism evidence="3 4">
    <name type="scientific">Paracoccus solventivorans</name>
    <dbReference type="NCBI Taxonomy" id="53463"/>
    <lineage>
        <taxon>Bacteria</taxon>
        <taxon>Pseudomonadati</taxon>
        <taxon>Pseudomonadota</taxon>
        <taxon>Alphaproteobacteria</taxon>
        <taxon>Rhodobacterales</taxon>
        <taxon>Paracoccaceae</taxon>
        <taxon>Paracoccus</taxon>
    </lineage>
</organism>